<organism evidence="1">
    <name type="scientific">marine sediment metagenome</name>
    <dbReference type="NCBI Taxonomy" id="412755"/>
    <lineage>
        <taxon>unclassified sequences</taxon>
        <taxon>metagenomes</taxon>
        <taxon>ecological metagenomes</taxon>
    </lineage>
</organism>
<dbReference type="EMBL" id="BART01036809">
    <property type="protein sequence ID" value="GAH14739.1"/>
    <property type="molecule type" value="Genomic_DNA"/>
</dbReference>
<accession>X1EC77</accession>
<evidence type="ECO:0000313" key="1">
    <source>
        <dbReference type="EMBL" id="GAH14739.1"/>
    </source>
</evidence>
<reference evidence="1" key="1">
    <citation type="journal article" date="2014" name="Front. Microbiol.">
        <title>High frequency of phylogenetically diverse reductive dehalogenase-homologous genes in deep subseafloor sedimentary metagenomes.</title>
        <authorList>
            <person name="Kawai M."/>
            <person name="Futagami T."/>
            <person name="Toyoda A."/>
            <person name="Takaki Y."/>
            <person name="Nishi S."/>
            <person name="Hori S."/>
            <person name="Arai W."/>
            <person name="Tsubouchi T."/>
            <person name="Morono Y."/>
            <person name="Uchiyama I."/>
            <person name="Ito T."/>
            <person name="Fujiyama A."/>
            <person name="Inagaki F."/>
            <person name="Takami H."/>
        </authorList>
    </citation>
    <scope>NUCLEOTIDE SEQUENCE</scope>
    <source>
        <strain evidence="1">Expedition CK06-06</strain>
    </source>
</reference>
<gene>
    <name evidence="1" type="ORF">S01H4_61902</name>
</gene>
<sequence>MVGEYSLLEGGDPELLERISNRIAIIYDMLYEDEGNNIVNTEL</sequence>
<comment type="caution">
    <text evidence="1">The sequence shown here is derived from an EMBL/GenBank/DDBJ whole genome shotgun (WGS) entry which is preliminary data.</text>
</comment>
<name>X1EC77_9ZZZZ</name>
<proteinExistence type="predicted"/>
<feature type="non-terminal residue" evidence="1">
    <location>
        <position position="43"/>
    </location>
</feature>
<protein>
    <submittedName>
        <fullName evidence="1">Uncharacterized protein</fullName>
    </submittedName>
</protein>
<dbReference type="AlphaFoldDB" id="X1EC77"/>